<feature type="compositionally biased region" description="Polar residues" evidence="1">
    <location>
        <begin position="304"/>
        <end position="326"/>
    </location>
</feature>
<evidence type="ECO:0000313" key="3">
    <source>
        <dbReference type="EMBL" id="MBB5020950.1"/>
    </source>
</evidence>
<feature type="transmembrane region" description="Helical" evidence="2">
    <location>
        <begin position="43"/>
        <end position="68"/>
    </location>
</feature>
<dbReference type="InterPro" id="IPR036249">
    <property type="entry name" value="Thioredoxin-like_sf"/>
</dbReference>
<dbReference type="RefSeq" id="WP_183728667.1">
    <property type="nucleotide sequence ID" value="NZ_JACHID010000001.1"/>
</dbReference>
<feature type="transmembrane region" description="Helical" evidence="2">
    <location>
        <begin position="6"/>
        <end position="31"/>
    </location>
</feature>
<protein>
    <submittedName>
        <fullName evidence="3">Putative membrane protein</fullName>
    </submittedName>
</protein>
<feature type="region of interest" description="Disordered" evidence="1">
    <location>
        <begin position="285"/>
        <end position="329"/>
    </location>
</feature>
<feature type="transmembrane region" description="Helical" evidence="2">
    <location>
        <begin position="128"/>
        <end position="149"/>
    </location>
</feature>
<comment type="caution">
    <text evidence="3">The sequence shown here is derived from an EMBL/GenBank/DDBJ whole genome shotgun (WGS) entry which is preliminary data.</text>
</comment>
<feature type="transmembrane region" description="Helical" evidence="2">
    <location>
        <begin position="74"/>
        <end position="94"/>
    </location>
</feature>
<evidence type="ECO:0000313" key="4">
    <source>
        <dbReference type="Proteomes" id="UP000528322"/>
    </source>
</evidence>
<name>A0A7W7Y2L8_9BACT</name>
<sequence>MAKGIGRWSIIALSLAGAIFSLLNAFGLDIACVTQGCKIYSDYSLFGISFYYFGFAAFTGIFILALVYPRFFSSALLAVVIVSALIIDTAFLIYQYLYWPCASCMVVALLLGLIALAALLMLPWLRSWFYYGILLLWFFFFVIVGFAVAKELYLEPWALYGQPDAPVQVFVSPDCPACRELVRQIASDSNVLRQSAFYVISKDDSEREAIAYYLQQIRSGINDHEAFMEIFAGNTPEDVPPMNLTDRIRVASNTMALARMGKASVPLVIAPTVVPVEVVREVQPEVTDPEPDAFLPSPSGGGSSTFNQSMQSIWGGSSERSGSVDFQQGCALFGAPEDCDQEENNQQQ</sequence>
<dbReference type="SUPFAM" id="SSF52833">
    <property type="entry name" value="Thioredoxin-like"/>
    <property type="match status" value="1"/>
</dbReference>
<accession>A0A7W7Y2L8</accession>
<dbReference type="Proteomes" id="UP000528322">
    <property type="component" value="Unassembled WGS sequence"/>
</dbReference>
<feature type="transmembrane region" description="Helical" evidence="2">
    <location>
        <begin position="101"/>
        <end position="122"/>
    </location>
</feature>
<evidence type="ECO:0000256" key="1">
    <source>
        <dbReference type="SAM" id="MobiDB-lite"/>
    </source>
</evidence>
<evidence type="ECO:0000256" key="2">
    <source>
        <dbReference type="SAM" id="Phobius"/>
    </source>
</evidence>
<reference evidence="3 4" key="1">
    <citation type="submission" date="2020-08" db="EMBL/GenBank/DDBJ databases">
        <title>Genomic Encyclopedia of Type Strains, Phase IV (KMG-IV): sequencing the most valuable type-strain genomes for metagenomic binning, comparative biology and taxonomic classification.</title>
        <authorList>
            <person name="Goeker M."/>
        </authorList>
    </citation>
    <scope>NUCLEOTIDE SEQUENCE [LARGE SCALE GENOMIC DNA]</scope>
    <source>
        <strain evidence="3 4">DSM 22071</strain>
    </source>
</reference>
<keyword evidence="2" id="KW-0472">Membrane</keyword>
<dbReference type="EMBL" id="JACHID010000001">
    <property type="protein sequence ID" value="MBB5020950.1"/>
    <property type="molecule type" value="Genomic_DNA"/>
</dbReference>
<organism evidence="3 4">
    <name type="scientific">Desulfurispira natronophila</name>
    <dbReference type="NCBI Taxonomy" id="682562"/>
    <lineage>
        <taxon>Bacteria</taxon>
        <taxon>Pseudomonadati</taxon>
        <taxon>Chrysiogenota</taxon>
        <taxon>Chrysiogenia</taxon>
        <taxon>Chrysiogenales</taxon>
        <taxon>Chrysiogenaceae</taxon>
        <taxon>Desulfurispira</taxon>
    </lineage>
</organism>
<keyword evidence="2" id="KW-0812">Transmembrane</keyword>
<dbReference type="AlphaFoldDB" id="A0A7W7Y2L8"/>
<gene>
    <name evidence="3" type="ORF">HNR37_000253</name>
</gene>
<keyword evidence="2" id="KW-1133">Transmembrane helix</keyword>
<proteinExistence type="predicted"/>
<keyword evidence="4" id="KW-1185">Reference proteome</keyword>